<reference evidence="1 2" key="1">
    <citation type="submission" date="2019-02" db="EMBL/GenBank/DDBJ databases">
        <title>Draft genome sequences of novel Actinobacteria.</title>
        <authorList>
            <person name="Sahin N."/>
            <person name="Ay H."/>
            <person name="Saygin H."/>
        </authorList>
    </citation>
    <scope>NUCLEOTIDE SEQUENCE [LARGE SCALE GENOMIC DNA]</scope>
    <source>
        <strain evidence="1 2">KC603</strain>
    </source>
</reference>
<name>A0A4R4RJW7_9ACTN</name>
<organism evidence="1 2">
    <name type="scientific">Jiangella ureilytica</name>
    <dbReference type="NCBI Taxonomy" id="2530374"/>
    <lineage>
        <taxon>Bacteria</taxon>
        <taxon>Bacillati</taxon>
        <taxon>Actinomycetota</taxon>
        <taxon>Actinomycetes</taxon>
        <taxon>Jiangellales</taxon>
        <taxon>Jiangellaceae</taxon>
        <taxon>Jiangella</taxon>
    </lineage>
</organism>
<dbReference type="EMBL" id="SMKL01000036">
    <property type="protein sequence ID" value="TDC49898.1"/>
    <property type="molecule type" value="Genomic_DNA"/>
</dbReference>
<gene>
    <name evidence="1" type="ORF">E1212_16580</name>
</gene>
<accession>A0A4R4RJW7</accession>
<keyword evidence="2" id="KW-1185">Reference proteome</keyword>
<evidence type="ECO:0000313" key="1">
    <source>
        <dbReference type="EMBL" id="TDC49898.1"/>
    </source>
</evidence>
<dbReference type="AlphaFoldDB" id="A0A4R4RJW7"/>
<comment type="caution">
    <text evidence="1">The sequence shown here is derived from an EMBL/GenBank/DDBJ whole genome shotgun (WGS) entry which is preliminary data.</text>
</comment>
<sequence>MSPANEAPEQRFAPAYRAHCPTCHRSGREFTSYGNAEEAARGHAGKHIHTTYVLDQYGIRVVGSVQRPGGDPEP</sequence>
<protein>
    <submittedName>
        <fullName evidence="1">Uncharacterized protein</fullName>
    </submittedName>
</protein>
<dbReference type="OrthoDB" id="5193647at2"/>
<dbReference type="Proteomes" id="UP000295621">
    <property type="component" value="Unassembled WGS sequence"/>
</dbReference>
<proteinExistence type="predicted"/>
<dbReference type="RefSeq" id="WP_131984398.1">
    <property type="nucleotide sequence ID" value="NZ_SMKL01000036.1"/>
</dbReference>
<evidence type="ECO:0000313" key="2">
    <source>
        <dbReference type="Proteomes" id="UP000295621"/>
    </source>
</evidence>